<sequence length="365" mass="41290">MALVKDIYSEVFLETIMSAILEYDATFNQALFQQKIEAKGWEELTLMGRVDRFSSALHESLENKDLTVVGPLLLHIQETGKGLAYIFLPDYVAKYGQNNVPVALQLLEQLTSGSTGEFAIRAFLTNHYEETMTKMKIWSQHPTDEHVRRLASEGCRTRLPWAKKVPGLVDQTADIITILKQLKDDESLYVRKSVANNINDLSKDHAQLVIELMGEWHSNASAEVMWLIRKGLRTLLKEGQSDVLALLDYAAASDITLTDVVFNVDRIAVSLGETSTFTYSFDALASEKTTVRLLLEVDFVKKHGTSTKRFFLSEKKITPLMKTYGGEKNYVWKNLTTRQHYTGTHVFRLVLNGEIIGETTVDFSI</sequence>
<evidence type="ECO:0000313" key="2">
    <source>
        <dbReference type="Proteomes" id="UP000243591"/>
    </source>
</evidence>
<dbReference type="InterPro" id="IPR016024">
    <property type="entry name" value="ARM-type_fold"/>
</dbReference>
<organism evidence="1 2">
    <name type="scientific">Brochothrix thermosphacta</name>
    <name type="common">Microbacterium thermosphactum</name>
    <dbReference type="NCBI Taxonomy" id="2756"/>
    <lineage>
        <taxon>Bacteria</taxon>
        <taxon>Bacillati</taxon>
        <taxon>Bacillota</taxon>
        <taxon>Bacilli</taxon>
        <taxon>Bacillales</taxon>
        <taxon>Listeriaceae</taxon>
        <taxon>Brochothrix</taxon>
    </lineage>
</organism>
<dbReference type="InterPro" id="IPR014825">
    <property type="entry name" value="DNA_alkylation"/>
</dbReference>
<reference evidence="1 2" key="1">
    <citation type="submission" date="2017-09" db="EMBL/GenBank/DDBJ databases">
        <title>Complete Genome Sequences of Two Strains of the Meat Spoilage Bacterium Brochothrix thermosphacta Isolated from Ground Chicken.</title>
        <authorList>
            <person name="Paoli G.C."/>
            <person name="Wijey C."/>
            <person name="Chen C.-Y."/>
            <person name="Nguyen L."/>
            <person name="Yan X."/>
            <person name="Irwin P.L."/>
        </authorList>
    </citation>
    <scope>NUCLEOTIDE SEQUENCE [LARGE SCALE GENOMIC DNA]</scope>
    <source>
        <strain evidence="1 2">BI</strain>
    </source>
</reference>
<dbReference type="OrthoDB" id="9797162at2"/>
<dbReference type="RefSeq" id="WP_096699353.1">
    <property type="nucleotide sequence ID" value="NZ_CP023483.1"/>
</dbReference>
<dbReference type="Pfam" id="PF08713">
    <property type="entry name" value="DNA_alkylation"/>
    <property type="match status" value="1"/>
</dbReference>
<gene>
    <name evidence="1" type="ORF">CNY62_05125</name>
</gene>
<accession>A0A291BXL2</accession>
<keyword evidence="2" id="KW-1185">Reference proteome</keyword>
<dbReference type="SUPFAM" id="SSF48371">
    <property type="entry name" value="ARM repeat"/>
    <property type="match status" value="1"/>
</dbReference>
<evidence type="ECO:0000313" key="1">
    <source>
        <dbReference type="EMBL" id="ATF25826.1"/>
    </source>
</evidence>
<dbReference type="Gene3D" id="1.25.40.290">
    <property type="entry name" value="ARM repeat domains"/>
    <property type="match status" value="1"/>
</dbReference>
<proteinExistence type="predicted"/>
<dbReference type="STRING" id="2756.BFR44_06735"/>
<name>A0A291BXL2_BROTH</name>
<dbReference type="AlphaFoldDB" id="A0A291BXL2"/>
<dbReference type="Proteomes" id="UP000243591">
    <property type="component" value="Chromosome"/>
</dbReference>
<dbReference type="KEGG" id="bths:CNY62_05125"/>
<protein>
    <recommendedName>
        <fullName evidence="3">DNA alkylation repair protein</fullName>
    </recommendedName>
</protein>
<evidence type="ECO:0008006" key="3">
    <source>
        <dbReference type="Google" id="ProtNLM"/>
    </source>
</evidence>
<dbReference type="EMBL" id="CP023483">
    <property type="protein sequence ID" value="ATF25826.1"/>
    <property type="molecule type" value="Genomic_DNA"/>
</dbReference>